<dbReference type="EMBL" id="JAPIUZ010000001">
    <property type="protein sequence ID" value="MCX2562857.1"/>
    <property type="molecule type" value="Genomic_DNA"/>
</dbReference>
<evidence type="ECO:0000256" key="1">
    <source>
        <dbReference type="ARBA" id="ARBA00023015"/>
    </source>
</evidence>
<dbReference type="InterPro" id="IPR001647">
    <property type="entry name" value="HTH_TetR"/>
</dbReference>
<evidence type="ECO:0000259" key="4">
    <source>
        <dbReference type="Pfam" id="PF00440"/>
    </source>
</evidence>
<gene>
    <name evidence="5" type="ORF">OQ497_02575</name>
</gene>
<keyword evidence="6" id="KW-1185">Reference proteome</keyword>
<dbReference type="InterPro" id="IPR050109">
    <property type="entry name" value="HTH-type_TetR-like_transc_reg"/>
</dbReference>
<dbReference type="Proteomes" id="UP001301152">
    <property type="component" value="Unassembled WGS sequence"/>
</dbReference>
<proteinExistence type="predicted"/>
<sequence length="207" mass="22204">MSETGMKIGRPKEISDEYILAVARRCFLERGGGIAAADIAREIGVSHTTLFNRFGSKQGLMLAALGAPKDIHWIGTLEAGPDNRPVKEQLVEISCTIAVFFENLNAGFSVLQASGIDTDALCTGDNPETSAPARAFRALTEWIGRAQQQEKLAYCDAQVLASTLLGVLHNRAFSNRVCGEGGSDRATDKSHVADVITLLWDGIKPSS</sequence>
<dbReference type="PANTHER" id="PTHR30055">
    <property type="entry name" value="HTH-TYPE TRANSCRIPTIONAL REGULATOR RUTR"/>
    <property type="match status" value="1"/>
</dbReference>
<dbReference type="Pfam" id="PF00440">
    <property type="entry name" value="TetR_N"/>
    <property type="match status" value="1"/>
</dbReference>
<dbReference type="RefSeq" id="WP_242005294.1">
    <property type="nucleotide sequence ID" value="NZ_JAPIUZ010000001.1"/>
</dbReference>
<feature type="domain" description="HTH tetR-type" evidence="4">
    <location>
        <begin position="19"/>
        <end position="64"/>
    </location>
</feature>
<dbReference type="PANTHER" id="PTHR30055:SF238">
    <property type="entry name" value="MYCOFACTOCIN BIOSYNTHESIS TRANSCRIPTIONAL REGULATOR MFTR-RELATED"/>
    <property type="match status" value="1"/>
</dbReference>
<accession>A0ABT3QC44</accession>
<evidence type="ECO:0000313" key="6">
    <source>
        <dbReference type="Proteomes" id="UP001301152"/>
    </source>
</evidence>
<evidence type="ECO:0000313" key="5">
    <source>
        <dbReference type="EMBL" id="MCX2562857.1"/>
    </source>
</evidence>
<evidence type="ECO:0000256" key="3">
    <source>
        <dbReference type="ARBA" id="ARBA00023163"/>
    </source>
</evidence>
<organism evidence="5 6">
    <name type="scientific">Acetobacter thailandicus</name>
    <dbReference type="NCBI Taxonomy" id="1502842"/>
    <lineage>
        <taxon>Bacteria</taxon>
        <taxon>Pseudomonadati</taxon>
        <taxon>Pseudomonadota</taxon>
        <taxon>Alphaproteobacteria</taxon>
        <taxon>Acetobacterales</taxon>
        <taxon>Acetobacteraceae</taxon>
        <taxon>Acetobacter</taxon>
    </lineage>
</organism>
<evidence type="ECO:0000256" key="2">
    <source>
        <dbReference type="ARBA" id="ARBA00023125"/>
    </source>
</evidence>
<protein>
    <submittedName>
        <fullName evidence="5">TetR/AcrR family transcriptional regulator</fullName>
    </submittedName>
</protein>
<keyword evidence="2" id="KW-0238">DNA-binding</keyword>
<dbReference type="PRINTS" id="PR00455">
    <property type="entry name" value="HTHTETR"/>
</dbReference>
<dbReference type="SUPFAM" id="SSF46689">
    <property type="entry name" value="Homeodomain-like"/>
    <property type="match status" value="1"/>
</dbReference>
<reference evidence="5 6" key="1">
    <citation type="submission" date="2022-11" db="EMBL/GenBank/DDBJ databases">
        <title>Genome sequencing of Acetobacter type strain.</title>
        <authorList>
            <person name="Heo J."/>
            <person name="Lee D."/>
            <person name="Han B.-H."/>
            <person name="Hong S.-B."/>
            <person name="Kwon S.-W."/>
        </authorList>
    </citation>
    <scope>NUCLEOTIDE SEQUENCE [LARGE SCALE GENOMIC DNA]</scope>
    <source>
        <strain evidence="5 6">KACC 21253</strain>
    </source>
</reference>
<keyword evidence="3" id="KW-0804">Transcription</keyword>
<keyword evidence="1" id="KW-0805">Transcription regulation</keyword>
<name>A0ABT3QC44_9PROT</name>
<dbReference type="Gene3D" id="1.10.357.10">
    <property type="entry name" value="Tetracycline Repressor, domain 2"/>
    <property type="match status" value="1"/>
</dbReference>
<dbReference type="InterPro" id="IPR009057">
    <property type="entry name" value="Homeodomain-like_sf"/>
</dbReference>
<comment type="caution">
    <text evidence="5">The sequence shown here is derived from an EMBL/GenBank/DDBJ whole genome shotgun (WGS) entry which is preliminary data.</text>
</comment>